<proteinExistence type="predicted"/>
<evidence type="ECO:0000313" key="1">
    <source>
        <dbReference type="EMBL" id="CUR58484.1"/>
    </source>
</evidence>
<accession>A0A2P2C8Z7</accession>
<dbReference type="Gene3D" id="3.60.15.10">
    <property type="entry name" value="Ribonuclease Z/Hydroxyacylglutathione hydrolase-like"/>
    <property type="match status" value="1"/>
</dbReference>
<dbReference type="AlphaFoldDB" id="A0A2P2C8Z7"/>
<name>A0A2P2C8Z7_9ZZZZ</name>
<reference evidence="1" key="1">
    <citation type="submission" date="2015-08" db="EMBL/GenBank/DDBJ databases">
        <authorList>
            <person name="Babu N.S."/>
            <person name="Beckwith C.J."/>
            <person name="Beseler K.G."/>
            <person name="Brison A."/>
            <person name="Carone J.V."/>
            <person name="Caskin T.P."/>
            <person name="Diamond M."/>
            <person name="Durham M.E."/>
            <person name="Foxe J.M."/>
            <person name="Go M."/>
            <person name="Henderson B.A."/>
            <person name="Jones I.B."/>
            <person name="McGettigan J.A."/>
            <person name="Micheletti S.J."/>
            <person name="Nasrallah M.E."/>
            <person name="Ortiz D."/>
            <person name="Piller C.R."/>
            <person name="Privatt S.R."/>
            <person name="Schneider S.L."/>
            <person name="Sharp S."/>
            <person name="Smith T.C."/>
            <person name="Stanton J.D."/>
            <person name="Ullery H.E."/>
            <person name="Wilson R.J."/>
            <person name="Serrano M.G."/>
            <person name="Buck G."/>
            <person name="Lee V."/>
            <person name="Wang Y."/>
            <person name="Carvalho R."/>
            <person name="Voegtly L."/>
            <person name="Shi R."/>
            <person name="Duckworth R."/>
            <person name="Johnson A."/>
            <person name="Loviza R."/>
            <person name="Walstead R."/>
            <person name="Shah Z."/>
            <person name="Kiflezghi M."/>
            <person name="Wade K."/>
            <person name="Ball S.L."/>
            <person name="Bradley K.W."/>
            <person name="Asai D.J."/>
            <person name="Bowman C.A."/>
            <person name="Russell D.A."/>
            <person name="Pope W.H."/>
            <person name="Jacobs-Sera D."/>
            <person name="Hendrix R.W."/>
            <person name="Hatfull G.F."/>
        </authorList>
    </citation>
    <scope>NUCLEOTIDE SEQUENCE</scope>
</reference>
<dbReference type="InterPro" id="IPR036866">
    <property type="entry name" value="RibonucZ/Hydroxyglut_hydro"/>
</dbReference>
<evidence type="ECO:0008006" key="2">
    <source>
        <dbReference type="Google" id="ProtNLM"/>
    </source>
</evidence>
<sequence>MASLTDTESSYEEGPIVPLVDGRLYLLPNPYRLDGRVCTHPPDASGWASQNCYLFVENDRAVLVDTGFSIHEASMLSRLEEIITPDMTLEVSVLRLGEYYGSCNVRPIVERFGVQKVYSARRDGVESTDFRPDHVPWGTPTGTGSFATVEKVQMRGNGSIEMGVDRTMSLVKPPLRLLSTNWLYDAGTRTLLTADMFTHSWLDQPDGPWVSSPDEAVPSAAEVRAFMVGTRYWWLPGSRTAQMVVDLHQIFDQYEVDRIAPGFGLVIEGSELVKEHVRILSEVLEVFSSEPATGVDAGYTAKSTKRAPMAAAR</sequence>
<gene>
    <name evidence="1" type="ORF">NOCA250084</name>
</gene>
<dbReference type="EMBL" id="CZKA01000045">
    <property type="protein sequence ID" value="CUR58484.1"/>
    <property type="molecule type" value="Genomic_DNA"/>
</dbReference>
<organism evidence="1">
    <name type="scientific">metagenome</name>
    <dbReference type="NCBI Taxonomy" id="256318"/>
    <lineage>
        <taxon>unclassified sequences</taxon>
        <taxon>metagenomes</taxon>
    </lineage>
</organism>
<dbReference type="SUPFAM" id="SSF56281">
    <property type="entry name" value="Metallo-hydrolase/oxidoreductase"/>
    <property type="match status" value="1"/>
</dbReference>
<protein>
    <recommendedName>
        <fullName evidence="2">Metallo-beta-lactamase domain-containing protein</fullName>
    </recommendedName>
</protein>